<protein>
    <submittedName>
        <fullName evidence="3">Uncharacterized protein</fullName>
    </submittedName>
</protein>
<dbReference type="Proteomes" id="UP000479710">
    <property type="component" value="Unassembled WGS sequence"/>
</dbReference>
<evidence type="ECO:0000256" key="1">
    <source>
        <dbReference type="SAM" id="MobiDB-lite"/>
    </source>
</evidence>
<proteinExistence type="predicted"/>
<evidence type="ECO:0000313" key="3">
    <source>
        <dbReference type="EMBL" id="KAF0898603.1"/>
    </source>
</evidence>
<reference evidence="3 4" key="1">
    <citation type="submission" date="2019-11" db="EMBL/GenBank/DDBJ databases">
        <title>Whole genome sequence of Oryza granulata.</title>
        <authorList>
            <person name="Li W."/>
        </authorList>
    </citation>
    <scope>NUCLEOTIDE SEQUENCE [LARGE SCALE GENOMIC DNA]</scope>
    <source>
        <strain evidence="4">cv. Menghai</strain>
        <tissue evidence="3">Leaf</tissue>
    </source>
</reference>
<keyword evidence="2" id="KW-1133">Transmembrane helix</keyword>
<feature type="transmembrane region" description="Helical" evidence="2">
    <location>
        <begin position="50"/>
        <end position="72"/>
    </location>
</feature>
<dbReference type="AlphaFoldDB" id="A0A6G1CG72"/>
<evidence type="ECO:0000256" key="2">
    <source>
        <dbReference type="SAM" id="Phobius"/>
    </source>
</evidence>
<accession>A0A6G1CG72</accession>
<feature type="region of interest" description="Disordered" evidence="1">
    <location>
        <begin position="1"/>
        <end position="38"/>
    </location>
</feature>
<keyword evidence="2" id="KW-0812">Transmembrane</keyword>
<feature type="compositionally biased region" description="Basic residues" evidence="1">
    <location>
        <begin position="26"/>
        <end position="38"/>
    </location>
</feature>
<keyword evidence="4" id="KW-1185">Reference proteome</keyword>
<organism evidence="3 4">
    <name type="scientific">Oryza meyeriana var. granulata</name>
    <dbReference type="NCBI Taxonomy" id="110450"/>
    <lineage>
        <taxon>Eukaryota</taxon>
        <taxon>Viridiplantae</taxon>
        <taxon>Streptophyta</taxon>
        <taxon>Embryophyta</taxon>
        <taxon>Tracheophyta</taxon>
        <taxon>Spermatophyta</taxon>
        <taxon>Magnoliopsida</taxon>
        <taxon>Liliopsida</taxon>
        <taxon>Poales</taxon>
        <taxon>Poaceae</taxon>
        <taxon>BOP clade</taxon>
        <taxon>Oryzoideae</taxon>
        <taxon>Oryzeae</taxon>
        <taxon>Oryzinae</taxon>
        <taxon>Oryza</taxon>
        <taxon>Oryza meyeriana</taxon>
    </lineage>
</organism>
<feature type="compositionally biased region" description="Polar residues" evidence="1">
    <location>
        <begin position="1"/>
        <end position="24"/>
    </location>
</feature>
<keyword evidence="2" id="KW-0472">Membrane</keyword>
<gene>
    <name evidence="3" type="ORF">E2562_008186</name>
</gene>
<evidence type="ECO:0000313" key="4">
    <source>
        <dbReference type="Proteomes" id="UP000479710"/>
    </source>
</evidence>
<sequence>MAACSHPSSGANICTQEKSITSKVSHAPRRRDAGRRHPREGIHFRSLSRLVLVVSSVALVPPRVAFACFANAKRKRKRREIRQRRKRRG</sequence>
<dbReference type="EMBL" id="SPHZ02000009">
    <property type="protein sequence ID" value="KAF0898603.1"/>
    <property type="molecule type" value="Genomic_DNA"/>
</dbReference>
<name>A0A6G1CG72_9ORYZ</name>
<comment type="caution">
    <text evidence="3">The sequence shown here is derived from an EMBL/GenBank/DDBJ whole genome shotgun (WGS) entry which is preliminary data.</text>
</comment>